<dbReference type="UniPathway" id="UPA00848">
    <property type="reaction ID" value="UER00151"/>
</dbReference>
<comment type="pathway">
    <text evidence="2 5">Cofactor biosynthesis; 7,8-dihydroneopterin triphosphate biosynthesis; 7,8-dihydroneopterin triphosphate from GTP: step 1/1.</text>
</comment>
<evidence type="ECO:0000256" key="5">
    <source>
        <dbReference type="HAMAP-Rule" id="MF_00223"/>
    </source>
</evidence>
<comment type="similarity">
    <text evidence="5">Belongs to the GTP cyclohydrolase I family.</text>
</comment>
<dbReference type="NCBIfam" id="NF006825">
    <property type="entry name" value="PRK09347.1-2"/>
    <property type="match status" value="1"/>
</dbReference>
<dbReference type="OrthoDB" id="9801207at2"/>
<dbReference type="Gene3D" id="3.30.1130.10">
    <property type="match status" value="1"/>
</dbReference>
<dbReference type="Proteomes" id="UP000295388">
    <property type="component" value="Unassembled WGS sequence"/>
</dbReference>
<dbReference type="HAMAP" id="MF_00223">
    <property type="entry name" value="FolE"/>
    <property type="match status" value="1"/>
</dbReference>
<dbReference type="GO" id="GO:0005737">
    <property type="term" value="C:cytoplasm"/>
    <property type="evidence" value="ECO:0007669"/>
    <property type="project" value="TreeGrafter"/>
</dbReference>
<feature type="binding site" evidence="5">
    <location>
        <position position="97"/>
    </location>
    <ligand>
        <name>Zn(2+)</name>
        <dbReference type="ChEBI" id="CHEBI:29105"/>
    </ligand>
</feature>
<dbReference type="FunFam" id="3.30.1130.10:FF:000001">
    <property type="entry name" value="GTP cyclohydrolase 1"/>
    <property type="match status" value="1"/>
</dbReference>
<comment type="subunit">
    <text evidence="5">Homopolymer.</text>
</comment>
<comment type="caution">
    <text evidence="7">The sequence shown here is derived from an EMBL/GenBank/DDBJ whole genome shotgun (WGS) entry which is preliminary data.</text>
</comment>
<dbReference type="EC" id="3.5.4.16" evidence="5"/>
<dbReference type="GO" id="GO:0046654">
    <property type="term" value="P:tetrahydrofolate biosynthetic process"/>
    <property type="evidence" value="ECO:0007669"/>
    <property type="project" value="UniProtKB-UniRule"/>
</dbReference>
<dbReference type="NCBIfam" id="NF006826">
    <property type="entry name" value="PRK09347.1-3"/>
    <property type="match status" value="1"/>
</dbReference>
<dbReference type="InterPro" id="IPR018234">
    <property type="entry name" value="GTP_CycHdrlase_I_CS"/>
</dbReference>
<dbReference type="AlphaFoldDB" id="A0A4R6JCJ4"/>
<name>A0A4R6JCJ4_9ACTN</name>
<dbReference type="InterPro" id="IPR043134">
    <property type="entry name" value="GTP-CH-I_N"/>
</dbReference>
<keyword evidence="8" id="KW-1185">Reference proteome</keyword>
<evidence type="ECO:0000256" key="4">
    <source>
        <dbReference type="ARBA" id="ARBA00022801"/>
    </source>
</evidence>
<keyword evidence="5" id="KW-0479">Metal-binding</keyword>
<dbReference type="InterPro" id="IPR001474">
    <property type="entry name" value="GTP_CycHdrlase_I"/>
</dbReference>
<dbReference type="SUPFAM" id="SSF55620">
    <property type="entry name" value="Tetrahydrobiopterin biosynthesis enzymes-like"/>
    <property type="match status" value="1"/>
</dbReference>
<dbReference type="InterPro" id="IPR043133">
    <property type="entry name" value="GTP-CH-I_C/QueF"/>
</dbReference>
<evidence type="ECO:0000313" key="7">
    <source>
        <dbReference type="EMBL" id="TDO33523.1"/>
    </source>
</evidence>
<proteinExistence type="inferred from homology"/>
<dbReference type="EMBL" id="SNWQ01000032">
    <property type="protein sequence ID" value="TDO33523.1"/>
    <property type="molecule type" value="Genomic_DNA"/>
</dbReference>
<comment type="catalytic activity">
    <reaction evidence="1 5">
        <text>GTP + H2O = 7,8-dihydroneopterin 3'-triphosphate + formate + H(+)</text>
        <dbReference type="Rhea" id="RHEA:17473"/>
        <dbReference type="ChEBI" id="CHEBI:15377"/>
        <dbReference type="ChEBI" id="CHEBI:15378"/>
        <dbReference type="ChEBI" id="CHEBI:15740"/>
        <dbReference type="ChEBI" id="CHEBI:37565"/>
        <dbReference type="ChEBI" id="CHEBI:58462"/>
        <dbReference type="EC" id="3.5.4.16"/>
    </reaction>
</comment>
<sequence length="206" mass="22608">MTLIRSEFAEPVTTAKLHVVGGRPGIDLPAAERAVADLLKALGRDPDSDHLADTPRRVANAYAEMLTPREFDLTTFPNDEGYDELVLARDIPVQSLCEHHMLPFQGVAHVGYLPGDRILGLSKLARVVELFARDLQVQERLTKQVADWLQDHLAPRGVGVVIEAEHQCMSLRGVRAAGSRTVTSSVHGTLRTNPASRQEFFALTGI</sequence>
<evidence type="ECO:0000256" key="3">
    <source>
        <dbReference type="ARBA" id="ARBA00022563"/>
    </source>
</evidence>
<reference evidence="7 8" key="1">
    <citation type="submission" date="2019-03" db="EMBL/GenBank/DDBJ databases">
        <title>Genomic Encyclopedia of Type Strains, Phase III (KMG-III): the genomes of soil and plant-associated and newly described type strains.</title>
        <authorList>
            <person name="Whitman W."/>
        </authorList>
    </citation>
    <scope>NUCLEOTIDE SEQUENCE [LARGE SCALE GENOMIC DNA]</scope>
    <source>
        <strain evidence="7 8">VKM Ac-2527</strain>
    </source>
</reference>
<feature type="binding site" evidence="5">
    <location>
        <position position="100"/>
    </location>
    <ligand>
        <name>Zn(2+)</name>
        <dbReference type="ChEBI" id="CHEBI:29105"/>
    </ligand>
</feature>
<feature type="domain" description="GTP cyclohydrolase I" evidence="6">
    <location>
        <begin position="32"/>
        <end position="203"/>
    </location>
</feature>
<organism evidence="7 8">
    <name type="scientific">Kribbella caucasensis</name>
    <dbReference type="NCBI Taxonomy" id="2512215"/>
    <lineage>
        <taxon>Bacteria</taxon>
        <taxon>Bacillati</taxon>
        <taxon>Actinomycetota</taxon>
        <taxon>Actinomycetes</taxon>
        <taxon>Propionibacteriales</taxon>
        <taxon>Kribbellaceae</taxon>
        <taxon>Kribbella</taxon>
    </lineage>
</organism>
<dbReference type="NCBIfam" id="TIGR00063">
    <property type="entry name" value="folE"/>
    <property type="match status" value="1"/>
</dbReference>
<feature type="binding site" evidence="5">
    <location>
        <position position="168"/>
    </location>
    <ligand>
        <name>Zn(2+)</name>
        <dbReference type="ChEBI" id="CHEBI:29105"/>
    </ligand>
</feature>
<keyword evidence="5" id="KW-0342">GTP-binding</keyword>
<protein>
    <recommendedName>
        <fullName evidence="5">GTP cyclohydrolase 1</fullName>
        <ecNumber evidence="5">3.5.4.16</ecNumber>
    </recommendedName>
    <alternativeName>
        <fullName evidence="5">GTP cyclohydrolase I</fullName>
        <shortName evidence="5">GTP-CH-I</shortName>
    </alternativeName>
</protein>
<dbReference type="GO" id="GO:0008270">
    <property type="term" value="F:zinc ion binding"/>
    <property type="evidence" value="ECO:0007669"/>
    <property type="project" value="UniProtKB-UniRule"/>
</dbReference>
<dbReference type="RefSeq" id="WP_133805306.1">
    <property type="nucleotide sequence ID" value="NZ_SNWQ01000032.1"/>
</dbReference>
<dbReference type="GO" id="GO:0003934">
    <property type="term" value="F:GTP cyclohydrolase I activity"/>
    <property type="evidence" value="ECO:0007669"/>
    <property type="project" value="UniProtKB-UniRule"/>
</dbReference>
<dbReference type="Pfam" id="PF01227">
    <property type="entry name" value="GTP_cyclohydroI"/>
    <property type="match status" value="1"/>
</dbReference>
<evidence type="ECO:0000256" key="2">
    <source>
        <dbReference type="ARBA" id="ARBA00005080"/>
    </source>
</evidence>
<keyword evidence="3 5" id="KW-0554">One-carbon metabolism</keyword>
<keyword evidence="5" id="KW-0862">Zinc</keyword>
<dbReference type="Gene3D" id="1.10.286.10">
    <property type="match status" value="1"/>
</dbReference>
<evidence type="ECO:0000259" key="6">
    <source>
        <dbReference type="Pfam" id="PF01227"/>
    </source>
</evidence>
<dbReference type="PANTHER" id="PTHR11109:SF7">
    <property type="entry name" value="GTP CYCLOHYDROLASE 1"/>
    <property type="match status" value="1"/>
</dbReference>
<gene>
    <name evidence="5" type="primary">folE</name>
    <name evidence="7" type="ORF">EV643_13258</name>
</gene>
<dbReference type="GO" id="GO:0006730">
    <property type="term" value="P:one-carbon metabolic process"/>
    <property type="evidence" value="ECO:0007669"/>
    <property type="project" value="UniProtKB-UniRule"/>
</dbReference>
<evidence type="ECO:0000313" key="8">
    <source>
        <dbReference type="Proteomes" id="UP000295388"/>
    </source>
</evidence>
<dbReference type="InterPro" id="IPR020602">
    <property type="entry name" value="GTP_CycHdrlase_I_dom"/>
</dbReference>
<dbReference type="PROSITE" id="PS00859">
    <property type="entry name" value="GTP_CYCLOHYDROL_1_1"/>
    <property type="match status" value="1"/>
</dbReference>
<dbReference type="PANTHER" id="PTHR11109">
    <property type="entry name" value="GTP CYCLOHYDROLASE I"/>
    <property type="match status" value="1"/>
</dbReference>
<accession>A0A4R6JCJ4</accession>
<keyword evidence="4 5" id="KW-0378">Hydrolase</keyword>
<dbReference type="GO" id="GO:0005525">
    <property type="term" value="F:GTP binding"/>
    <property type="evidence" value="ECO:0007669"/>
    <property type="project" value="UniProtKB-KW"/>
</dbReference>
<keyword evidence="5" id="KW-0547">Nucleotide-binding</keyword>
<evidence type="ECO:0000256" key="1">
    <source>
        <dbReference type="ARBA" id="ARBA00001052"/>
    </source>
</evidence>
<dbReference type="GO" id="GO:0006729">
    <property type="term" value="P:tetrahydrobiopterin biosynthetic process"/>
    <property type="evidence" value="ECO:0007669"/>
    <property type="project" value="TreeGrafter"/>
</dbReference>